<dbReference type="Pfam" id="PF12704">
    <property type="entry name" value="MacB_PCD"/>
    <property type="match status" value="1"/>
</dbReference>
<feature type="transmembrane region" description="Helical" evidence="8">
    <location>
        <begin position="269"/>
        <end position="293"/>
    </location>
</feature>
<keyword evidence="4" id="KW-1003">Cell membrane</keyword>
<dbReference type="PANTHER" id="PTHR30489">
    <property type="entry name" value="LIPOPROTEIN-RELEASING SYSTEM TRANSMEMBRANE PROTEIN LOLE"/>
    <property type="match status" value="1"/>
</dbReference>
<dbReference type="AlphaFoldDB" id="A0A7T5UFZ2"/>
<dbReference type="InterPro" id="IPR003838">
    <property type="entry name" value="ABC3_permease_C"/>
</dbReference>
<keyword evidence="11" id="KW-0449">Lipoprotein</keyword>
<dbReference type="InterPro" id="IPR051447">
    <property type="entry name" value="Lipoprotein-release_system"/>
</dbReference>
<dbReference type="Proteomes" id="UP000595362">
    <property type="component" value="Chromosome"/>
</dbReference>
<feature type="domain" description="MacB-like periplasmic core" evidence="10">
    <location>
        <begin position="30"/>
        <end position="241"/>
    </location>
</feature>
<dbReference type="InterPro" id="IPR025857">
    <property type="entry name" value="MacB_PCD"/>
</dbReference>
<evidence type="ECO:0000256" key="7">
    <source>
        <dbReference type="ARBA" id="ARBA00023136"/>
    </source>
</evidence>
<proteinExistence type="inferred from homology"/>
<evidence type="ECO:0000256" key="3">
    <source>
        <dbReference type="ARBA" id="ARBA00022448"/>
    </source>
</evidence>
<dbReference type="EMBL" id="CP066681">
    <property type="protein sequence ID" value="QQG35326.1"/>
    <property type="molecule type" value="Genomic_DNA"/>
</dbReference>
<evidence type="ECO:0000256" key="8">
    <source>
        <dbReference type="SAM" id="Phobius"/>
    </source>
</evidence>
<dbReference type="GO" id="GO:0042953">
    <property type="term" value="P:lipoprotein transport"/>
    <property type="evidence" value="ECO:0007669"/>
    <property type="project" value="InterPro"/>
</dbReference>
<name>A0A7T5UFZ2_9BACT</name>
<reference evidence="11 12" key="1">
    <citation type="submission" date="2020-07" db="EMBL/GenBank/DDBJ databases">
        <title>Huge and variable diversity of episymbiotic CPR bacteria and DPANN archaea in groundwater ecosystems.</title>
        <authorList>
            <person name="He C.Y."/>
            <person name="Keren R."/>
            <person name="Whittaker M."/>
            <person name="Farag I.F."/>
            <person name="Doudna J."/>
            <person name="Cate J.H.D."/>
            <person name="Banfield J.F."/>
        </authorList>
    </citation>
    <scope>NUCLEOTIDE SEQUENCE [LARGE SCALE GENOMIC DNA]</scope>
    <source>
        <strain evidence="11">NC_groundwater_70_Ag_B-0.1um_54_66</strain>
    </source>
</reference>
<comment type="subcellular location">
    <subcellularLocation>
        <location evidence="1">Cell membrane</location>
        <topology evidence="1">Multi-pass membrane protein</topology>
    </subcellularLocation>
</comment>
<dbReference type="PANTHER" id="PTHR30489:SF0">
    <property type="entry name" value="LIPOPROTEIN-RELEASING SYSTEM TRANSMEMBRANE PROTEIN LOLE"/>
    <property type="match status" value="1"/>
</dbReference>
<evidence type="ECO:0000256" key="4">
    <source>
        <dbReference type="ARBA" id="ARBA00022475"/>
    </source>
</evidence>
<evidence type="ECO:0000256" key="2">
    <source>
        <dbReference type="ARBA" id="ARBA00005236"/>
    </source>
</evidence>
<dbReference type="NCBIfam" id="TIGR02212">
    <property type="entry name" value="lolCE"/>
    <property type="match status" value="1"/>
</dbReference>
<dbReference type="GO" id="GO:0044874">
    <property type="term" value="P:lipoprotein localization to outer membrane"/>
    <property type="evidence" value="ECO:0007669"/>
    <property type="project" value="TreeGrafter"/>
</dbReference>
<keyword evidence="5 8" id="KW-0812">Transmembrane</keyword>
<evidence type="ECO:0000313" key="12">
    <source>
        <dbReference type="Proteomes" id="UP000595362"/>
    </source>
</evidence>
<dbReference type="Pfam" id="PF02687">
    <property type="entry name" value="FtsX"/>
    <property type="match status" value="1"/>
</dbReference>
<dbReference type="InterPro" id="IPR011925">
    <property type="entry name" value="LolCE_TM"/>
</dbReference>
<protein>
    <submittedName>
        <fullName evidence="11">Lipoprotein-releasing ABC transporter permease subunit</fullName>
    </submittedName>
</protein>
<feature type="transmembrane region" description="Helical" evidence="8">
    <location>
        <begin position="314"/>
        <end position="340"/>
    </location>
</feature>
<evidence type="ECO:0000256" key="1">
    <source>
        <dbReference type="ARBA" id="ARBA00004651"/>
    </source>
</evidence>
<evidence type="ECO:0000256" key="6">
    <source>
        <dbReference type="ARBA" id="ARBA00022989"/>
    </source>
</evidence>
<gene>
    <name evidence="11" type="ORF">HYS17_07150</name>
</gene>
<keyword evidence="7 8" id="KW-0472">Membrane</keyword>
<evidence type="ECO:0000259" key="10">
    <source>
        <dbReference type="Pfam" id="PF12704"/>
    </source>
</evidence>
<feature type="domain" description="ABC3 transporter permease C-terminal" evidence="9">
    <location>
        <begin position="272"/>
        <end position="405"/>
    </location>
</feature>
<organism evidence="11 12">
    <name type="scientific">Micavibrio aeruginosavorus</name>
    <dbReference type="NCBI Taxonomy" id="349221"/>
    <lineage>
        <taxon>Bacteria</taxon>
        <taxon>Pseudomonadati</taxon>
        <taxon>Bdellovibrionota</taxon>
        <taxon>Bdellovibrionia</taxon>
        <taxon>Bdellovibrionales</taxon>
        <taxon>Pseudobdellovibrionaceae</taxon>
        <taxon>Micavibrio</taxon>
    </lineage>
</organism>
<comment type="similarity">
    <text evidence="2">Belongs to the ABC-4 integral membrane protein family. LolC/E subfamily.</text>
</comment>
<feature type="transmembrane region" description="Helical" evidence="8">
    <location>
        <begin position="378"/>
        <end position="398"/>
    </location>
</feature>
<feature type="transmembrane region" description="Helical" evidence="8">
    <location>
        <begin position="21"/>
        <end position="48"/>
    </location>
</feature>
<evidence type="ECO:0000259" key="9">
    <source>
        <dbReference type="Pfam" id="PF02687"/>
    </source>
</evidence>
<evidence type="ECO:0000256" key="5">
    <source>
        <dbReference type="ARBA" id="ARBA00022692"/>
    </source>
</evidence>
<sequence>MFSPFEFMLAGRYLRARKAEGFVSVIAGFSFLGIMLGVATLIIVMSVMNGFRQELITRILGLNGHLSVYSSMPLQDYNVMSLRLEELEGIASVSPLIESQVLVTVNGHSAGALVRGMRPADFARKPIISTSIKDGDIGSFTDGNVAIGVKMAQKFGLIVGDPITLLAPKGKAGPFGTIPRSRTFTVGMIFDVGMFEYDSGFVFMPLDSAQIFFQMPQGVSSLEVITDNPAHVADARRRVTEAIAGEAGVYDWRDMNGSFFNALQVERNVMFLILTMIILVAAFNIISSMIMLVKDKGRDIAIMRTMGATRGSMMRIFMMTGASIGLVGTVVGSFAGILFADNIETIRQWLQGLTGTDLFSEEIYFLSKLPAIIDWQEVIAVIAMAFTLSILATIYPAWRAARLDPVEALRYE</sequence>
<dbReference type="GO" id="GO:0098797">
    <property type="term" value="C:plasma membrane protein complex"/>
    <property type="evidence" value="ECO:0007669"/>
    <property type="project" value="TreeGrafter"/>
</dbReference>
<accession>A0A7T5UFZ2</accession>
<keyword evidence="6 8" id="KW-1133">Transmembrane helix</keyword>
<keyword evidence="3" id="KW-0813">Transport</keyword>
<evidence type="ECO:0000313" key="11">
    <source>
        <dbReference type="EMBL" id="QQG35326.1"/>
    </source>
</evidence>